<dbReference type="KEGG" id="plia:E4191_03005"/>
<keyword evidence="1" id="KW-0472">Membrane</keyword>
<dbReference type="EMBL" id="CP038439">
    <property type="protein sequence ID" value="QBX33799.1"/>
    <property type="molecule type" value="Genomic_DNA"/>
</dbReference>
<dbReference type="AlphaFoldDB" id="A0A4P7HIA4"/>
<organism evidence="2 3">
    <name type="scientific">Paracoccus liaowanqingii</name>
    <dbReference type="NCBI Taxonomy" id="2560053"/>
    <lineage>
        <taxon>Bacteria</taxon>
        <taxon>Pseudomonadati</taxon>
        <taxon>Pseudomonadota</taxon>
        <taxon>Alphaproteobacteria</taxon>
        <taxon>Rhodobacterales</taxon>
        <taxon>Paracoccaceae</taxon>
        <taxon>Paracoccus</taxon>
    </lineage>
</organism>
<accession>A0A4P7HIA4</accession>
<dbReference type="RefSeq" id="WP_135312093.1">
    <property type="nucleotide sequence ID" value="NZ_CP038439.1"/>
</dbReference>
<evidence type="ECO:0000313" key="3">
    <source>
        <dbReference type="Proteomes" id="UP000296374"/>
    </source>
</evidence>
<evidence type="ECO:0000313" key="2">
    <source>
        <dbReference type="EMBL" id="QBX33799.1"/>
    </source>
</evidence>
<feature type="transmembrane region" description="Helical" evidence="1">
    <location>
        <begin position="153"/>
        <end position="173"/>
    </location>
</feature>
<dbReference type="Pfam" id="PF07509">
    <property type="entry name" value="DUF1523"/>
    <property type="match status" value="1"/>
</dbReference>
<sequence>MYYLRVVIGVLFGVLIFALLDYTLPSKNTVRISNTYNRLTAIPPSATIFWASDSTGTVENAQGQRDVRFIDAVRPGGSVFVYRNEDTGWVWPPYFKYDSANLQAEATNLQSGTASPIWVSVTAYGWRLPWMSTYPNAVSINTVAGPDDRPLNWAAMVICAVLLALLTLVWRMWGQFRQRGMPRRGGRA</sequence>
<gene>
    <name evidence="2" type="ORF">E4191_03005</name>
</gene>
<evidence type="ECO:0000256" key="1">
    <source>
        <dbReference type="SAM" id="Phobius"/>
    </source>
</evidence>
<name>A0A4P7HIA4_9RHOB</name>
<keyword evidence="1" id="KW-0812">Transmembrane</keyword>
<keyword evidence="1" id="KW-1133">Transmembrane helix</keyword>
<dbReference type="InterPro" id="IPR011088">
    <property type="entry name" value="Phage_phiNM3_A0EWY4"/>
</dbReference>
<dbReference type="Proteomes" id="UP000296374">
    <property type="component" value="Chromosome"/>
</dbReference>
<protein>
    <submittedName>
        <fullName evidence="2">DUF1523 family protein</fullName>
    </submittedName>
</protein>
<proteinExistence type="predicted"/>
<reference evidence="3" key="1">
    <citation type="submission" date="2019-03" db="EMBL/GenBank/DDBJ databases">
        <authorList>
            <person name="Li J."/>
        </authorList>
    </citation>
    <scope>NUCLEOTIDE SEQUENCE [LARGE SCALE GENOMIC DNA]</scope>
    <source>
        <strain evidence="3">2251</strain>
    </source>
</reference>